<dbReference type="SUPFAM" id="SSF57625">
    <property type="entry name" value="Invertebrate chitin-binding proteins"/>
    <property type="match status" value="1"/>
</dbReference>
<feature type="compositionally biased region" description="Polar residues" evidence="6">
    <location>
        <begin position="483"/>
        <end position="495"/>
    </location>
</feature>
<name>A0A922HS48_DERFA</name>
<sequence length="637" mass="71703">MIQQQQQNTQNITSFNHNNNNNNSQTQSSSTTTTITTTAAVATISSQQSSTSNIPAHLNYNNQPNAIGYHHHTAGGGHHPQQGPQQQSSQPPPQSHHHHHHQQQQHSYQHGSQISNVPGPISSSSTSVSYHGHHGQQQQQSMGSNVNQSISSTATTISIQHSSTTSGGIQSSAAMEYGTTLSSATVNQYGPMSGKMSHTISNNNSPKFDDFDCPEKFGYYPDEKNCSKYHLCDHGKSRLKSCDDGLVFSTILKTCDWPFNVHCNLANGDRGDFVGRHLRLRNNAGTGDVDDNNNKIDQSLSNRRQPFGRPNTDLLAYLNDDNDYHDIHHEEFHHDFDIPRRPVSNNQNRLESHRSLDDETENNKRTTFSNDGQPWFQNVNFDQRRPTTTTTTTTSTSSQPIWFQQTTPPPTTAIQTTTQIESRPRHLGTSVRRKVIRKKVIPQITTTISTTSTTTPAPTFRSVADFWNNNDPWKSFRYEPVNRGQSNPTTLNPPTTIGPKHISSIRRTIPKFENRQRFERKPVLRDESEDANERINDDDDDDDYVVGRNFVYNIPEIVRNKNSSHRLHMDDDLLLPKNKVKDVSNNINSGGGVRFKPVNPRPVTPSTITTTTTTTSHGNRRNNNRNNNQNLNNVHYQ</sequence>
<feature type="compositionally biased region" description="Polar residues" evidence="6">
    <location>
        <begin position="365"/>
        <end position="381"/>
    </location>
</feature>
<dbReference type="PANTHER" id="PTHR23301">
    <property type="entry name" value="CHITIN BINDING PERITROPHIN-A"/>
    <property type="match status" value="1"/>
</dbReference>
<dbReference type="AlphaFoldDB" id="A0A922HS48"/>
<proteinExistence type="predicted"/>
<organism evidence="8 9">
    <name type="scientific">Dermatophagoides farinae</name>
    <name type="common">American house dust mite</name>
    <dbReference type="NCBI Taxonomy" id="6954"/>
    <lineage>
        <taxon>Eukaryota</taxon>
        <taxon>Metazoa</taxon>
        <taxon>Ecdysozoa</taxon>
        <taxon>Arthropoda</taxon>
        <taxon>Chelicerata</taxon>
        <taxon>Arachnida</taxon>
        <taxon>Acari</taxon>
        <taxon>Acariformes</taxon>
        <taxon>Sarcoptiformes</taxon>
        <taxon>Astigmata</taxon>
        <taxon>Psoroptidia</taxon>
        <taxon>Analgoidea</taxon>
        <taxon>Pyroglyphidae</taxon>
        <taxon>Dermatophagoidinae</taxon>
        <taxon>Dermatophagoides</taxon>
    </lineage>
</organism>
<accession>A0A922HS48</accession>
<keyword evidence="4" id="KW-1015">Disulfide bond</keyword>
<feature type="compositionally biased region" description="Low complexity" evidence="6">
    <location>
        <begin position="104"/>
        <end position="113"/>
    </location>
</feature>
<evidence type="ECO:0000256" key="1">
    <source>
        <dbReference type="ARBA" id="ARBA00022669"/>
    </source>
</evidence>
<dbReference type="InterPro" id="IPR036508">
    <property type="entry name" value="Chitin-bd_dom_sf"/>
</dbReference>
<dbReference type="GO" id="GO:0008061">
    <property type="term" value="F:chitin binding"/>
    <property type="evidence" value="ECO:0007669"/>
    <property type="project" value="UniProtKB-KW"/>
</dbReference>
<keyword evidence="9" id="KW-1185">Reference proteome</keyword>
<comment type="caution">
    <text evidence="8">The sequence shown here is derived from an EMBL/GenBank/DDBJ whole genome shotgun (WGS) entry which is preliminary data.</text>
</comment>
<feature type="region of interest" description="Disordered" evidence="6">
    <location>
        <begin position="1"/>
        <end position="32"/>
    </location>
</feature>
<feature type="region of interest" description="Disordered" evidence="6">
    <location>
        <begin position="46"/>
        <end position="149"/>
    </location>
</feature>
<keyword evidence="2" id="KW-0732">Signal</keyword>
<feature type="compositionally biased region" description="Low complexity" evidence="6">
    <location>
        <begin position="122"/>
        <end position="149"/>
    </location>
</feature>
<feature type="compositionally biased region" description="Low complexity" evidence="6">
    <location>
        <begin position="387"/>
        <end position="414"/>
    </location>
</feature>
<evidence type="ECO:0000256" key="6">
    <source>
        <dbReference type="SAM" id="MobiDB-lite"/>
    </source>
</evidence>
<protein>
    <submittedName>
        <fullName evidence="8">Chitin binding</fullName>
    </submittedName>
</protein>
<evidence type="ECO:0000256" key="2">
    <source>
        <dbReference type="ARBA" id="ARBA00022729"/>
    </source>
</evidence>
<evidence type="ECO:0000313" key="8">
    <source>
        <dbReference type="EMBL" id="KAH9501591.1"/>
    </source>
</evidence>
<evidence type="ECO:0000256" key="5">
    <source>
        <dbReference type="ARBA" id="ARBA00023180"/>
    </source>
</evidence>
<evidence type="ECO:0000259" key="7">
    <source>
        <dbReference type="PROSITE" id="PS50940"/>
    </source>
</evidence>
<dbReference type="Gene3D" id="2.170.140.10">
    <property type="entry name" value="Chitin binding domain"/>
    <property type="match status" value="1"/>
</dbReference>
<reference evidence="8" key="1">
    <citation type="submission" date="2013-05" db="EMBL/GenBank/DDBJ databases">
        <authorList>
            <person name="Yim A.K.Y."/>
            <person name="Chan T.F."/>
            <person name="Ji K.M."/>
            <person name="Liu X.Y."/>
            <person name="Zhou J.W."/>
            <person name="Li R.Q."/>
            <person name="Yang K.Y."/>
            <person name="Li J."/>
            <person name="Li M."/>
            <person name="Law P.T.W."/>
            <person name="Wu Y.L."/>
            <person name="Cai Z.L."/>
            <person name="Qin H."/>
            <person name="Bao Y."/>
            <person name="Leung R.K.K."/>
            <person name="Ng P.K.S."/>
            <person name="Zou J."/>
            <person name="Zhong X.J."/>
            <person name="Ran P.X."/>
            <person name="Zhong N.S."/>
            <person name="Liu Z.G."/>
            <person name="Tsui S.K.W."/>
        </authorList>
    </citation>
    <scope>NUCLEOTIDE SEQUENCE</scope>
    <source>
        <strain evidence="8">Derf</strain>
        <tissue evidence="8">Whole organism</tissue>
    </source>
</reference>
<feature type="compositionally biased region" description="Basic and acidic residues" evidence="6">
    <location>
        <begin position="350"/>
        <end position="364"/>
    </location>
</feature>
<feature type="region of interest" description="Disordered" evidence="6">
    <location>
        <begin position="285"/>
        <end position="308"/>
    </location>
</feature>
<feature type="region of interest" description="Disordered" evidence="6">
    <location>
        <begin position="584"/>
        <end position="637"/>
    </location>
</feature>
<evidence type="ECO:0000256" key="3">
    <source>
        <dbReference type="ARBA" id="ARBA00022737"/>
    </source>
</evidence>
<dbReference type="Pfam" id="PF01607">
    <property type="entry name" value="CBM_14"/>
    <property type="match status" value="1"/>
</dbReference>
<dbReference type="InterPro" id="IPR051940">
    <property type="entry name" value="Chitin_bind-dev_reg"/>
</dbReference>
<reference evidence="8" key="2">
    <citation type="journal article" date="2022" name="Res Sq">
        <title>Comparative Genomics Reveals Insights into the Divergent Evolution of Astigmatic Mites and Household Pest Adaptations.</title>
        <authorList>
            <person name="Xiong Q."/>
            <person name="Wan A.T.-Y."/>
            <person name="Liu X.-Y."/>
            <person name="Fung C.S.-H."/>
            <person name="Xiao X."/>
            <person name="Malainual N."/>
            <person name="Hou J."/>
            <person name="Wang L."/>
            <person name="Wang M."/>
            <person name="Yang K."/>
            <person name="Cui Y."/>
            <person name="Leung E."/>
            <person name="Nong W."/>
            <person name="Shin S.-K."/>
            <person name="Au S."/>
            <person name="Jeong K.Y."/>
            <person name="Chew F.T."/>
            <person name="Hui J."/>
            <person name="Leung T.F."/>
            <person name="Tungtrongchitr A."/>
            <person name="Zhong N."/>
            <person name="Liu Z."/>
            <person name="Tsui S."/>
        </authorList>
    </citation>
    <scope>NUCLEOTIDE SEQUENCE</scope>
    <source>
        <strain evidence="8">Derf</strain>
        <tissue evidence="8">Whole organism</tissue>
    </source>
</reference>
<dbReference type="EMBL" id="ASGP02000006">
    <property type="protein sequence ID" value="KAH9501591.1"/>
    <property type="molecule type" value="Genomic_DNA"/>
</dbReference>
<keyword evidence="1" id="KW-0147">Chitin-binding</keyword>
<feature type="region of interest" description="Disordered" evidence="6">
    <location>
        <begin position="337"/>
        <end position="414"/>
    </location>
</feature>
<evidence type="ECO:0000256" key="4">
    <source>
        <dbReference type="ARBA" id="ARBA00023157"/>
    </source>
</evidence>
<evidence type="ECO:0000313" key="9">
    <source>
        <dbReference type="Proteomes" id="UP000790347"/>
    </source>
</evidence>
<feature type="compositionally biased region" description="Low complexity" evidence="6">
    <location>
        <begin position="607"/>
        <end position="617"/>
    </location>
</feature>
<dbReference type="GO" id="GO:0005576">
    <property type="term" value="C:extracellular region"/>
    <property type="evidence" value="ECO:0007669"/>
    <property type="project" value="InterPro"/>
</dbReference>
<keyword evidence="3" id="KW-0677">Repeat</keyword>
<dbReference type="InterPro" id="IPR002557">
    <property type="entry name" value="Chitin-bd_dom"/>
</dbReference>
<keyword evidence="5" id="KW-0325">Glycoprotein</keyword>
<dbReference type="PANTHER" id="PTHR23301:SF0">
    <property type="entry name" value="CHITIN-BINDING TYPE-2 DOMAIN-CONTAINING PROTEIN-RELATED"/>
    <property type="match status" value="1"/>
</dbReference>
<dbReference type="Proteomes" id="UP000790347">
    <property type="component" value="Unassembled WGS sequence"/>
</dbReference>
<feature type="region of interest" description="Disordered" evidence="6">
    <location>
        <begin position="480"/>
        <end position="501"/>
    </location>
</feature>
<dbReference type="SMART" id="SM00494">
    <property type="entry name" value="ChtBD2"/>
    <property type="match status" value="1"/>
</dbReference>
<feature type="compositionally biased region" description="Low complexity" evidence="6">
    <location>
        <begin position="79"/>
        <end position="89"/>
    </location>
</feature>
<feature type="compositionally biased region" description="Low complexity" evidence="6">
    <location>
        <begin position="624"/>
        <end position="637"/>
    </location>
</feature>
<feature type="compositionally biased region" description="Polar residues" evidence="6">
    <location>
        <begin position="295"/>
        <end position="304"/>
    </location>
</feature>
<gene>
    <name evidence="8" type="primary">Cda5_7</name>
    <name evidence="8" type="ORF">DERF_012427</name>
</gene>
<feature type="domain" description="Chitin-binding type-2" evidence="7">
    <location>
        <begin position="210"/>
        <end position="265"/>
    </location>
</feature>
<dbReference type="PROSITE" id="PS50940">
    <property type="entry name" value="CHIT_BIND_II"/>
    <property type="match status" value="1"/>
</dbReference>